<dbReference type="Proteomes" id="UP001456524">
    <property type="component" value="Unassembled WGS sequence"/>
</dbReference>
<dbReference type="SMART" id="SM00066">
    <property type="entry name" value="GAL4"/>
    <property type="match status" value="1"/>
</dbReference>
<dbReference type="Pfam" id="PF00172">
    <property type="entry name" value="Zn_clus"/>
    <property type="match status" value="1"/>
</dbReference>
<keyword evidence="2" id="KW-0539">Nucleus</keyword>
<dbReference type="CDD" id="cd12148">
    <property type="entry name" value="fungal_TF_MHR"/>
    <property type="match status" value="1"/>
</dbReference>
<dbReference type="InterPro" id="IPR050797">
    <property type="entry name" value="Carb_Metab_Trans_Reg"/>
</dbReference>
<name>A0ABR1XQT7_9PEZI</name>
<keyword evidence="1" id="KW-0479">Metal-binding</keyword>
<evidence type="ECO:0000256" key="1">
    <source>
        <dbReference type="ARBA" id="ARBA00022723"/>
    </source>
</evidence>
<dbReference type="Pfam" id="PF04082">
    <property type="entry name" value="Fungal_trans"/>
    <property type="match status" value="1"/>
</dbReference>
<evidence type="ECO:0000313" key="5">
    <source>
        <dbReference type="EMBL" id="KAK8164066.1"/>
    </source>
</evidence>
<proteinExistence type="predicted"/>
<evidence type="ECO:0000256" key="2">
    <source>
        <dbReference type="ARBA" id="ARBA00023242"/>
    </source>
</evidence>
<comment type="caution">
    <text evidence="5">The sequence shown here is derived from an EMBL/GenBank/DDBJ whole genome shotgun (WGS) entry which is preliminary data.</text>
</comment>
<dbReference type="InterPro" id="IPR007219">
    <property type="entry name" value="XnlR_reg_dom"/>
</dbReference>
<dbReference type="PANTHER" id="PTHR31668">
    <property type="entry name" value="GLUCOSE TRANSPORT TRANSCRIPTION REGULATOR RGT1-RELATED-RELATED"/>
    <property type="match status" value="1"/>
</dbReference>
<dbReference type="PROSITE" id="PS00463">
    <property type="entry name" value="ZN2_CY6_FUNGAL_1"/>
    <property type="match status" value="1"/>
</dbReference>
<dbReference type="InterPro" id="IPR001138">
    <property type="entry name" value="Zn2Cys6_DnaBD"/>
</dbReference>
<dbReference type="Gene3D" id="4.10.240.10">
    <property type="entry name" value="Zn(2)-C6 fungal-type DNA-binding domain"/>
    <property type="match status" value="1"/>
</dbReference>
<dbReference type="InterPro" id="IPR036864">
    <property type="entry name" value="Zn2-C6_fun-type_DNA-bd_sf"/>
</dbReference>
<dbReference type="EMBL" id="JBBWUH010000006">
    <property type="protein sequence ID" value="KAK8164066.1"/>
    <property type="molecule type" value="Genomic_DNA"/>
</dbReference>
<sequence length="647" mass="72478">MATQQARPYRSHRVPACDKCRQRKVRCVILIPGTPCQLCETRGFACLFDDASARSAPDAEGSGKQAERPRKRARRAHDGLTPRRDESLENPSSPGLPVRHDDQSLLDKPNPSSSAESSIIIAPMVAEDVQILLQHLEAGSAGKRPAQKYTIASSTPGKPVLHMAIPRAREGSRPAKDPGRGQREILEQILGPFADHVVKLYFKCVHPYFPVVDEEAFSSRPSRVSSSLYCQIYAVSLTYWNRSDTLKCHPCPSSQYFWESAIAALQEDFLAPHLATLYPALIDLSGRPLGAIQGNVVNAGRTVALAHSLGLNRDPRVCSMSSMDIRLRIRLFWAVLIHDHWSSFAYGVPPSILRRQYDVPLPVLSDLFTANEQTRQREVGAESFIQLCKLSEILEDILPLVYDLSSETQPHVWKDLRRFECSLDRWEEELPQGFKQQNHQITYAGASSLFLGFLSIKMLLCRLGLRTASSQENSHDRDAMKNYYLSTVRASAIKISEYVCSLQPAHLKEFWMPYAAHLLVSAGTVLLRCAVDTSEAAVAQSCKDALASLQDRLRRARDEENWDLADMFIKRCDDAISNILAEPEPTCREAPESTHMDRVNQISGLDSEMLQMPEAGQSASGIYMPMEPLEGLWDPLWDAWQTTIHDL</sequence>
<feature type="domain" description="Zn(2)-C6 fungal-type" evidence="4">
    <location>
        <begin position="16"/>
        <end position="48"/>
    </location>
</feature>
<feature type="compositionally biased region" description="Basic and acidic residues" evidence="3">
    <location>
        <begin position="76"/>
        <end position="87"/>
    </location>
</feature>
<evidence type="ECO:0000259" key="4">
    <source>
        <dbReference type="PROSITE" id="PS50048"/>
    </source>
</evidence>
<reference evidence="5 6" key="1">
    <citation type="journal article" date="2022" name="G3 (Bethesda)">
        <title>Enemy or ally: a genomic approach to elucidate the lifestyle of Phyllosticta citrichinaensis.</title>
        <authorList>
            <person name="Buijs V.A."/>
            <person name="Groenewald J.Z."/>
            <person name="Haridas S."/>
            <person name="LaButti K.M."/>
            <person name="Lipzen A."/>
            <person name="Martin F.M."/>
            <person name="Barry K."/>
            <person name="Grigoriev I.V."/>
            <person name="Crous P.W."/>
            <person name="Seidl M.F."/>
        </authorList>
    </citation>
    <scope>NUCLEOTIDE SEQUENCE [LARGE SCALE GENOMIC DNA]</scope>
    <source>
        <strain evidence="5 6">CBS 129764</strain>
    </source>
</reference>
<keyword evidence="6" id="KW-1185">Reference proteome</keyword>
<dbReference type="SMART" id="SM00906">
    <property type="entry name" value="Fungal_trans"/>
    <property type="match status" value="1"/>
</dbReference>
<dbReference type="PROSITE" id="PS50048">
    <property type="entry name" value="ZN2_CY6_FUNGAL_2"/>
    <property type="match status" value="1"/>
</dbReference>
<organism evidence="5 6">
    <name type="scientific">Phyllosticta citrichinensis</name>
    <dbReference type="NCBI Taxonomy" id="1130410"/>
    <lineage>
        <taxon>Eukaryota</taxon>
        <taxon>Fungi</taxon>
        <taxon>Dikarya</taxon>
        <taxon>Ascomycota</taxon>
        <taxon>Pezizomycotina</taxon>
        <taxon>Dothideomycetes</taxon>
        <taxon>Dothideomycetes incertae sedis</taxon>
        <taxon>Botryosphaeriales</taxon>
        <taxon>Phyllostictaceae</taxon>
        <taxon>Phyllosticta</taxon>
    </lineage>
</organism>
<feature type="region of interest" description="Disordered" evidence="3">
    <location>
        <begin position="54"/>
        <end position="115"/>
    </location>
</feature>
<dbReference type="SUPFAM" id="SSF57701">
    <property type="entry name" value="Zn2/Cys6 DNA-binding domain"/>
    <property type="match status" value="1"/>
</dbReference>
<evidence type="ECO:0000256" key="3">
    <source>
        <dbReference type="SAM" id="MobiDB-lite"/>
    </source>
</evidence>
<dbReference type="CDD" id="cd00067">
    <property type="entry name" value="GAL4"/>
    <property type="match status" value="1"/>
</dbReference>
<gene>
    <name evidence="5" type="ORF">IWX90DRAFT_386321</name>
</gene>
<evidence type="ECO:0000313" key="6">
    <source>
        <dbReference type="Proteomes" id="UP001456524"/>
    </source>
</evidence>
<protein>
    <submittedName>
        <fullName evidence="5">C6 transcription factor</fullName>
    </submittedName>
</protein>
<accession>A0ABR1XQT7</accession>
<dbReference type="PANTHER" id="PTHR31668:SF10">
    <property type="entry name" value="ZN(II)2CYS6 TRANSCRIPTION FACTOR (EUROFUNG)"/>
    <property type="match status" value="1"/>
</dbReference>